<dbReference type="EMBL" id="WMBR01000002">
    <property type="protein sequence ID" value="MXP21892.1"/>
    <property type="molecule type" value="Genomic_DNA"/>
</dbReference>
<reference evidence="5 6" key="1">
    <citation type="submission" date="2019-11" db="EMBL/GenBank/DDBJ databases">
        <title>Gordonia sp. nov., a novel actinobacterium isolated from mangrove soil in Hainan.</title>
        <authorList>
            <person name="Huang X."/>
            <person name="Xie Y."/>
            <person name="Chu X."/>
            <person name="Xiao K."/>
        </authorList>
    </citation>
    <scope>NUCLEOTIDE SEQUENCE [LARGE SCALE GENOMIC DNA]</scope>
    <source>
        <strain evidence="5 6">HNM0687</strain>
    </source>
</reference>
<feature type="binding site" evidence="4">
    <location>
        <position position="174"/>
    </location>
    <ligand>
        <name>molybdate</name>
        <dbReference type="ChEBI" id="CHEBI:36264"/>
    </ligand>
</feature>
<organism evidence="5 6">
    <name type="scientific">Gordonia mangrovi</name>
    <dbReference type="NCBI Taxonomy" id="2665643"/>
    <lineage>
        <taxon>Bacteria</taxon>
        <taxon>Bacillati</taxon>
        <taxon>Actinomycetota</taxon>
        <taxon>Actinomycetes</taxon>
        <taxon>Mycobacteriales</taxon>
        <taxon>Gordoniaceae</taxon>
        <taxon>Gordonia</taxon>
    </lineage>
</organism>
<dbReference type="GO" id="GO:0030973">
    <property type="term" value="F:molybdate ion binding"/>
    <property type="evidence" value="ECO:0007669"/>
    <property type="project" value="TreeGrafter"/>
</dbReference>
<feature type="binding site" evidence="4">
    <location>
        <position position="56"/>
    </location>
    <ligand>
        <name>molybdate</name>
        <dbReference type="ChEBI" id="CHEBI:36264"/>
    </ligand>
</feature>
<dbReference type="GO" id="GO:0015689">
    <property type="term" value="P:molybdate ion transport"/>
    <property type="evidence" value="ECO:0007669"/>
    <property type="project" value="InterPro"/>
</dbReference>
<name>A0A6L7GQI5_9ACTN</name>
<dbReference type="InterPro" id="IPR005950">
    <property type="entry name" value="ModA"/>
</dbReference>
<dbReference type="Pfam" id="PF13531">
    <property type="entry name" value="SBP_bac_11"/>
    <property type="match status" value="1"/>
</dbReference>
<dbReference type="SUPFAM" id="SSF53850">
    <property type="entry name" value="Periplasmic binding protein-like II"/>
    <property type="match status" value="1"/>
</dbReference>
<protein>
    <submittedName>
        <fullName evidence="5">Molybdate ABC transporter substrate-binding protein</fullName>
    </submittedName>
</protein>
<dbReference type="Gene3D" id="3.40.190.10">
    <property type="entry name" value="Periplasmic binding protein-like II"/>
    <property type="match status" value="2"/>
</dbReference>
<evidence type="ECO:0000313" key="6">
    <source>
        <dbReference type="Proteomes" id="UP000475545"/>
    </source>
</evidence>
<keyword evidence="2 4" id="KW-0479">Metal-binding</keyword>
<dbReference type="NCBIfam" id="TIGR01256">
    <property type="entry name" value="modA"/>
    <property type="match status" value="1"/>
</dbReference>
<dbReference type="PIRSF" id="PIRSF004846">
    <property type="entry name" value="ModA"/>
    <property type="match status" value="1"/>
</dbReference>
<sequence length="239" mass="24159">MCVVAGSVACSNDGTGSHTVLDVYAAASLEQAFTEIADLYERAHDGVDVRLNFAGSSALVTQIEQGADADVIATADESTMQRLGDTAVDPTIFATNTLVIVTASGNPTNIDGFESLTNPDISTVVCAVEVPCGAATAQVERDTGIELSPVSEETSVSAVLAKVTSGQADAGLVYVTDAKNAGNGISAVGDPAFATVVNSYPIATLRDAAHAEDAQMFVSMVLGQTGGEVLGAAGFNPPA</sequence>
<keyword evidence="4" id="KW-0500">Molybdenum</keyword>
<evidence type="ECO:0000256" key="2">
    <source>
        <dbReference type="ARBA" id="ARBA00022723"/>
    </source>
</evidence>
<gene>
    <name evidence="5" type="primary">modA</name>
    <name evidence="5" type="ORF">GIY30_11080</name>
</gene>
<dbReference type="InterPro" id="IPR050682">
    <property type="entry name" value="ModA/WtpA"/>
</dbReference>
<dbReference type="Proteomes" id="UP000475545">
    <property type="component" value="Unassembled WGS sequence"/>
</dbReference>
<dbReference type="PANTHER" id="PTHR30632:SF0">
    <property type="entry name" value="SULFATE-BINDING PROTEIN"/>
    <property type="match status" value="1"/>
</dbReference>
<evidence type="ECO:0000256" key="4">
    <source>
        <dbReference type="PIRSR" id="PIRSR004846-1"/>
    </source>
</evidence>
<proteinExistence type="inferred from homology"/>
<dbReference type="AlphaFoldDB" id="A0A6L7GQI5"/>
<feature type="binding site" evidence="4">
    <location>
        <position position="156"/>
    </location>
    <ligand>
        <name>molybdate</name>
        <dbReference type="ChEBI" id="CHEBI:36264"/>
    </ligand>
</feature>
<dbReference type="PANTHER" id="PTHR30632">
    <property type="entry name" value="MOLYBDATE-BINDING PERIPLASMIC PROTEIN"/>
    <property type="match status" value="1"/>
</dbReference>
<feature type="binding site" evidence="4">
    <location>
        <position position="28"/>
    </location>
    <ligand>
        <name>molybdate</name>
        <dbReference type="ChEBI" id="CHEBI:36264"/>
    </ligand>
</feature>
<comment type="caution">
    <text evidence="5">The sequence shown here is derived from an EMBL/GenBank/DDBJ whole genome shotgun (WGS) entry which is preliminary data.</text>
</comment>
<keyword evidence="6" id="KW-1185">Reference proteome</keyword>
<evidence type="ECO:0000256" key="3">
    <source>
        <dbReference type="ARBA" id="ARBA00022729"/>
    </source>
</evidence>
<keyword evidence="3" id="KW-0732">Signal</keyword>
<evidence type="ECO:0000256" key="1">
    <source>
        <dbReference type="ARBA" id="ARBA00009175"/>
    </source>
</evidence>
<accession>A0A6L7GQI5</accession>
<comment type="similarity">
    <text evidence="1">Belongs to the bacterial solute-binding protein ModA family.</text>
</comment>
<evidence type="ECO:0000313" key="5">
    <source>
        <dbReference type="EMBL" id="MXP21892.1"/>
    </source>
</evidence>
<dbReference type="GO" id="GO:0046872">
    <property type="term" value="F:metal ion binding"/>
    <property type="evidence" value="ECO:0007669"/>
    <property type="project" value="UniProtKB-KW"/>
</dbReference>